<dbReference type="Gene3D" id="3.30.460.10">
    <property type="entry name" value="Beta Polymerase, domain 2"/>
    <property type="match status" value="1"/>
</dbReference>
<dbReference type="PROSITE" id="PS50889">
    <property type="entry name" value="S4"/>
    <property type="match status" value="1"/>
</dbReference>
<dbReference type="RefSeq" id="WP_144100814.1">
    <property type="nucleotide sequence ID" value="NZ_CABHNM010000038.1"/>
</dbReference>
<organism evidence="9 10">
    <name type="scientific">Dorea longicatena</name>
    <dbReference type="NCBI Taxonomy" id="88431"/>
    <lineage>
        <taxon>Bacteria</taxon>
        <taxon>Bacillati</taxon>
        <taxon>Bacillota</taxon>
        <taxon>Clostridia</taxon>
        <taxon>Lachnospirales</taxon>
        <taxon>Lachnospiraceae</taxon>
        <taxon>Dorea</taxon>
    </lineage>
</organism>
<dbReference type="EC" id="2.7.6.5" evidence="2"/>
<comment type="similarity">
    <text evidence="5">Belongs to the relA/spoT family.</text>
</comment>
<dbReference type="GO" id="GO:0005886">
    <property type="term" value="C:plasma membrane"/>
    <property type="evidence" value="ECO:0007669"/>
    <property type="project" value="TreeGrafter"/>
</dbReference>
<feature type="domain" description="HD" evidence="7">
    <location>
        <begin position="89"/>
        <end position="189"/>
    </location>
</feature>
<dbReference type="Pfam" id="PF04607">
    <property type="entry name" value="RelA_SpoT"/>
    <property type="match status" value="1"/>
</dbReference>
<dbReference type="GO" id="GO:0016301">
    <property type="term" value="F:kinase activity"/>
    <property type="evidence" value="ECO:0007669"/>
    <property type="project" value="UniProtKB-KW"/>
</dbReference>
<dbReference type="Pfam" id="PF13328">
    <property type="entry name" value="HD_4"/>
    <property type="match status" value="1"/>
</dbReference>
<dbReference type="PROSITE" id="PS51671">
    <property type="entry name" value="ACT"/>
    <property type="match status" value="1"/>
</dbReference>
<dbReference type="UniPathway" id="UPA00908">
    <property type="reaction ID" value="UER00884"/>
</dbReference>
<feature type="domain" description="TGS" evidence="8">
    <location>
        <begin position="436"/>
        <end position="497"/>
    </location>
</feature>
<keyword evidence="4" id="KW-0694">RNA-binding</keyword>
<proteinExistence type="inferred from homology"/>
<dbReference type="Pfam" id="PF02824">
    <property type="entry name" value="TGS"/>
    <property type="match status" value="1"/>
</dbReference>
<dbReference type="InterPro" id="IPR045600">
    <property type="entry name" value="RelA/SpoT_AH_RIS"/>
</dbReference>
<dbReference type="CDD" id="cd04876">
    <property type="entry name" value="ACT_RelA-SpoT"/>
    <property type="match status" value="1"/>
</dbReference>
<dbReference type="InterPro" id="IPR006674">
    <property type="entry name" value="HD_domain"/>
</dbReference>
<dbReference type="CDD" id="cd05399">
    <property type="entry name" value="NT_Rel-Spo_like"/>
    <property type="match status" value="1"/>
</dbReference>
<dbReference type="PANTHER" id="PTHR21262:SF31">
    <property type="entry name" value="GTP PYROPHOSPHOKINASE"/>
    <property type="match status" value="1"/>
</dbReference>
<evidence type="ECO:0000256" key="2">
    <source>
        <dbReference type="ARBA" id="ARBA00013251"/>
    </source>
</evidence>
<dbReference type="InterPro" id="IPR003607">
    <property type="entry name" value="HD/PDEase_dom"/>
</dbReference>
<dbReference type="NCBIfam" id="TIGR00691">
    <property type="entry name" value="spoT_relA"/>
    <property type="match status" value="1"/>
</dbReference>
<dbReference type="GO" id="GO:0008728">
    <property type="term" value="F:GTP diphosphokinase activity"/>
    <property type="evidence" value="ECO:0007669"/>
    <property type="project" value="UniProtKB-EC"/>
</dbReference>
<feature type="domain" description="ACT" evidence="6">
    <location>
        <begin position="707"/>
        <end position="781"/>
    </location>
</feature>
<comment type="pathway">
    <text evidence="1">Purine metabolism; ppGpp biosynthesis; ppGpp from GTP: step 1/2.</text>
</comment>
<evidence type="ECO:0000256" key="4">
    <source>
        <dbReference type="PROSITE-ProRule" id="PRU00182"/>
    </source>
</evidence>
<dbReference type="PROSITE" id="PS51880">
    <property type="entry name" value="TGS"/>
    <property type="match status" value="1"/>
</dbReference>
<dbReference type="GO" id="GO:0015970">
    <property type="term" value="P:guanosine tetraphosphate biosynthetic process"/>
    <property type="evidence" value="ECO:0007669"/>
    <property type="project" value="UniProtKB-UniPathway"/>
</dbReference>
<dbReference type="Pfam" id="PF13291">
    <property type="entry name" value="ACT_4"/>
    <property type="match status" value="1"/>
</dbReference>
<accession>A0A564TR97</accession>
<evidence type="ECO:0000313" key="10">
    <source>
        <dbReference type="Proteomes" id="UP000398619"/>
    </source>
</evidence>
<dbReference type="InterPro" id="IPR045865">
    <property type="entry name" value="ACT-like_dom_sf"/>
</dbReference>
<dbReference type="InterPro" id="IPR033655">
    <property type="entry name" value="TGS_RelA/SpoT"/>
</dbReference>
<dbReference type="InterPro" id="IPR043519">
    <property type="entry name" value="NT_sf"/>
</dbReference>
<dbReference type="InterPro" id="IPR012676">
    <property type="entry name" value="TGS-like"/>
</dbReference>
<keyword evidence="9" id="KW-0808">Transferase</keyword>
<dbReference type="InterPro" id="IPR002912">
    <property type="entry name" value="ACT_dom"/>
</dbReference>
<dbReference type="SMART" id="SM00954">
    <property type="entry name" value="RelA_SpoT"/>
    <property type="match status" value="1"/>
</dbReference>
<dbReference type="Gene3D" id="3.10.20.30">
    <property type="match status" value="1"/>
</dbReference>
<dbReference type="Pfam" id="PF19296">
    <property type="entry name" value="RelA_AH_RIS"/>
    <property type="match status" value="1"/>
</dbReference>
<reference evidence="9 10" key="1">
    <citation type="submission" date="2019-07" db="EMBL/GenBank/DDBJ databases">
        <authorList>
            <person name="Hibberd C M."/>
            <person name="Gehrig L. J."/>
            <person name="Chang H.-W."/>
            <person name="Venkatesh S."/>
        </authorList>
    </citation>
    <scope>NUCLEOTIDE SEQUENCE [LARGE SCALE GENOMIC DNA]</scope>
    <source>
        <strain evidence="9">Dorea_longicatena_SSTS_Bg7063</strain>
    </source>
</reference>
<dbReference type="FunFam" id="3.30.460.10:FF:000001">
    <property type="entry name" value="GTP pyrophosphokinase RelA"/>
    <property type="match status" value="1"/>
</dbReference>
<dbReference type="AlphaFoldDB" id="A0A564TR97"/>
<evidence type="ECO:0000256" key="1">
    <source>
        <dbReference type="ARBA" id="ARBA00004976"/>
    </source>
</evidence>
<comment type="function">
    <text evidence="5">In eubacteria ppGpp (guanosine 3'-diphosphate 5'-diphosphate) is a mediator of the stringent response that coordinates a variety of cellular activities in response to changes in nutritional abundance.</text>
</comment>
<dbReference type="CDD" id="cd00077">
    <property type="entry name" value="HDc"/>
    <property type="match status" value="1"/>
</dbReference>
<dbReference type="InterPro" id="IPR004095">
    <property type="entry name" value="TGS"/>
</dbReference>
<dbReference type="PROSITE" id="PS51831">
    <property type="entry name" value="HD"/>
    <property type="match status" value="1"/>
</dbReference>
<dbReference type="GO" id="GO:0003723">
    <property type="term" value="F:RNA binding"/>
    <property type="evidence" value="ECO:0007669"/>
    <property type="project" value="UniProtKB-KW"/>
</dbReference>
<name>A0A564TR97_9FIRM</name>
<dbReference type="FunFam" id="3.10.20.30:FF:000002">
    <property type="entry name" value="GTP pyrophosphokinase (RelA/SpoT)"/>
    <property type="match status" value="1"/>
</dbReference>
<dbReference type="InterPro" id="IPR012675">
    <property type="entry name" value="Beta-grasp_dom_sf"/>
</dbReference>
<dbReference type="Gene3D" id="3.30.70.260">
    <property type="match status" value="1"/>
</dbReference>
<dbReference type="SUPFAM" id="SSF81301">
    <property type="entry name" value="Nucleotidyltransferase"/>
    <property type="match status" value="1"/>
</dbReference>
<evidence type="ECO:0000256" key="3">
    <source>
        <dbReference type="ARBA" id="ARBA00048244"/>
    </source>
</evidence>
<dbReference type="SMART" id="SM00471">
    <property type="entry name" value="HDc"/>
    <property type="match status" value="1"/>
</dbReference>
<evidence type="ECO:0000259" key="8">
    <source>
        <dbReference type="PROSITE" id="PS51880"/>
    </source>
</evidence>
<evidence type="ECO:0000313" key="9">
    <source>
        <dbReference type="EMBL" id="VUX09731.1"/>
    </source>
</evidence>
<protein>
    <recommendedName>
        <fullName evidence="2">GTP diphosphokinase</fullName>
        <ecNumber evidence="2">2.7.6.5</ecNumber>
    </recommendedName>
</protein>
<dbReference type="Gene3D" id="1.10.3210.10">
    <property type="entry name" value="Hypothetical protein af1432"/>
    <property type="match status" value="1"/>
</dbReference>
<gene>
    <name evidence="9" type="primary">relA_1</name>
    <name evidence="9" type="ORF">DLSSTS7063_01673</name>
</gene>
<dbReference type="FunFam" id="1.10.3210.10:FF:000001">
    <property type="entry name" value="GTP pyrophosphokinase RelA"/>
    <property type="match status" value="1"/>
</dbReference>
<sequence length="781" mass="88908">MSDKTTYESLDNRIAPEALTKDHTKGLAVVDGHAVKSQEDYEDPDRLYDMLIARIRKYHPSTDVSLIEKAYKLAVEAHGDQRRKSGEPYIIHPLWVAIILADLEMDKETIAAGMLHDVVEDTKFTEEDIRKEFGAEVALLVDGVTKLGRLSYSSDKLEVQAENLRKMFLAMAKDIRVIIIKLADRLHNMRTLQFMTPAKQKEKAKETMDIYAPIAQRLGISKIKTELDDLALKYSQPEVFYDLVNQINARKTEREEFVEQIVDEVSTHMKNAGIKAEVNGRVKHFFSIYKKMVNQDKTVDQIYDLFAVRIIVESVKDCYAALGVIHEMYTPIPGRFKDYIAMPKPNMYQSLHTTLMSSVGQPFEIQIRTEEMHKTAEYGIAAHWKYKESNDGKKSVEAQEEEKLSWLRQILEWQRDMSDNREFLNLIKGDLDLFAEDVYCFTPQGDVKNLPNGSTPIDFAYAIHSAVGNKMVGARVNGKLVNIDYKIQNGDRIEILTSQNSKGPSRDWLNIVKSTQAKNKINQWFKKEFKESNIIRGKDMIATYCKAKSINLTNIIQPKYQEIVQKKYGFKDWESVLAAIGHGGLKEGQVVNRLAEEYGKDHRQAITDEVVLERVAEAAKNKVHIAKSKSGIVVKGIDDMAVRFSRCCNPVPGDEIVGFVTRGRGLSIHRTDCINMIHLSEAERARLIPAEWETEVTEKSGGQYLAEIKMYANDQQGLLMEISRIFTEENVDVKSMNVRTSKKGTATIEMGFIVHGREELERIVKKLQQLSGIIDIERATG</sequence>
<dbReference type="InterPro" id="IPR004811">
    <property type="entry name" value="RelA/Spo_fam"/>
</dbReference>
<dbReference type="SUPFAM" id="SSF109604">
    <property type="entry name" value="HD-domain/PDEase-like"/>
    <property type="match status" value="1"/>
</dbReference>
<dbReference type="SUPFAM" id="SSF55021">
    <property type="entry name" value="ACT-like"/>
    <property type="match status" value="1"/>
</dbReference>
<dbReference type="PANTHER" id="PTHR21262">
    <property type="entry name" value="GUANOSINE-3',5'-BIS DIPHOSPHATE 3'-PYROPHOSPHOHYDROLASE"/>
    <property type="match status" value="1"/>
</dbReference>
<dbReference type="SUPFAM" id="SSF81271">
    <property type="entry name" value="TGS-like"/>
    <property type="match status" value="1"/>
</dbReference>
<dbReference type="CDD" id="cd01668">
    <property type="entry name" value="TGS_RSH"/>
    <property type="match status" value="1"/>
</dbReference>
<dbReference type="EMBL" id="CABHNM010000038">
    <property type="protein sequence ID" value="VUX09731.1"/>
    <property type="molecule type" value="Genomic_DNA"/>
</dbReference>
<dbReference type="Proteomes" id="UP000398619">
    <property type="component" value="Unassembled WGS sequence"/>
</dbReference>
<evidence type="ECO:0000259" key="7">
    <source>
        <dbReference type="PROSITE" id="PS51831"/>
    </source>
</evidence>
<comment type="catalytic activity">
    <reaction evidence="3">
        <text>GTP + ATP = guanosine 3'-diphosphate 5'-triphosphate + AMP</text>
        <dbReference type="Rhea" id="RHEA:22088"/>
        <dbReference type="ChEBI" id="CHEBI:30616"/>
        <dbReference type="ChEBI" id="CHEBI:37565"/>
        <dbReference type="ChEBI" id="CHEBI:142410"/>
        <dbReference type="ChEBI" id="CHEBI:456215"/>
        <dbReference type="EC" id="2.7.6.5"/>
    </reaction>
</comment>
<dbReference type="InterPro" id="IPR007685">
    <property type="entry name" value="RelA_SpoT"/>
</dbReference>
<evidence type="ECO:0000259" key="6">
    <source>
        <dbReference type="PROSITE" id="PS51671"/>
    </source>
</evidence>
<evidence type="ECO:0000256" key="5">
    <source>
        <dbReference type="RuleBase" id="RU003847"/>
    </source>
</evidence>
<keyword evidence="9" id="KW-0418">Kinase</keyword>